<sequence>MLTFPESTLFNRRIPKSKFYHHLSVSHQLEQKFTQEVDTIVWKNKFSPETINIEKGKEVSEIQVMEVNLKNKSISDVIIETIDRDIPYHLLFLLRYQDFAQLRISYKEYSKNREGKFKVDSYFQTEWMLLDQLFLAIEGINLDKVYENFIIQIAGDQLQTKEDTDIKTSIDISKEVEKLKKDIQMMEKKMKQEKQFNRQVKLSGEIRKLKKELERKLK</sequence>
<evidence type="ECO:0000313" key="3">
    <source>
        <dbReference type="Proteomes" id="UP000784880"/>
    </source>
</evidence>
<organism evidence="2 3">
    <name type="scientific">Evansella tamaricis</name>
    <dbReference type="NCBI Taxonomy" id="2069301"/>
    <lineage>
        <taxon>Bacteria</taxon>
        <taxon>Bacillati</taxon>
        <taxon>Bacillota</taxon>
        <taxon>Bacilli</taxon>
        <taxon>Bacillales</taxon>
        <taxon>Bacillaceae</taxon>
        <taxon>Evansella</taxon>
    </lineage>
</organism>
<reference evidence="2 3" key="1">
    <citation type="submission" date="2021-06" db="EMBL/GenBank/DDBJ databases">
        <title>Bacillus sp. RD4P76, an endophyte from a halophyte.</title>
        <authorList>
            <person name="Sun J.-Q."/>
        </authorList>
    </citation>
    <scope>NUCLEOTIDE SEQUENCE [LARGE SCALE GENOMIC DNA]</scope>
    <source>
        <strain evidence="2 3">CGMCC 1.15917</strain>
    </source>
</reference>
<dbReference type="InterPro" id="IPR025503">
    <property type="entry name" value="DUF4391"/>
</dbReference>
<keyword evidence="1" id="KW-0175">Coiled coil</keyword>
<dbReference type="Proteomes" id="UP000784880">
    <property type="component" value="Unassembled WGS sequence"/>
</dbReference>
<gene>
    <name evidence="2" type="ORF">KS419_09820</name>
</gene>
<comment type="caution">
    <text evidence="2">The sequence shown here is derived from an EMBL/GenBank/DDBJ whole genome shotgun (WGS) entry which is preliminary data.</text>
</comment>
<name>A0ABS6JED0_9BACI</name>
<evidence type="ECO:0000313" key="2">
    <source>
        <dbReference type="EMBL" id="MBU9712036.1"/>
    </source>
</evidence>
<dbReference type="EMBL" id="JAHQCS010000091">
    <property type="protein sequence ID" value="MBU9712036.1"/>
    <property type="molecule type" value="Genomic_DNA"/>
</dbReference>
<proteinExistence type="predicted"/>
<dbReference type="Pfam" id="PF14335">
    <property type="entry name" value="DUF4391"/>
    <property type="match status" value="1"/>
</dbReference>
<feature type="coiled-coil region" evidence="1">
    <location>
        <begin position="169"/>
        <end position="196"/>
    </location>
</feature>
<protein>
    <submittedName>
        <fullName evidence="2">DUF4391 domain-containing protein</fullName>
    </submittedName>
</protein>
<keyword evidence="3" id="KW-1185">Reference proteome</keyword>
<accession>A0ABS6JED0</accession>
<evidence type="ECO:0000256" key="1">
    <source>
        <dbReference type="SAM" id="Coils"/>
    </source>
</evidence>
<dbReference type="RefSeq" id="WP_217066201.1">
    <property type="nucleotide sequence ID" value="NZ_JAHQCS010000091.1"/>
</dbReference>